<dbReference type="RefSeq" id="WP_146810159.1">
    <property type="nucleotide sequence ID" value="NZ_BJXX01000103.1"/>
</dbReference>
<dbReference type="OrthoDB" id="9776455at2"/>
<keyword evidence="7" id="KW-0963">Cytoplasm</keyword>
<comment type="catalytic activity">
    <reaction evidence="7">
        <text>4-imidazolone-5-propanoate + H2O = N-formimidoyl-L-glutamate</text>
        <dbReference type="Rhea" id="RHEA:23660"/>
        <dbReference type="ChEBI" id="CHEBI:15377"/>
        <dbReference type="ChEBI" id="CHEBI:58928"/>
        <dbReference type="ChEBI" id="CHEBI:77893"/>
        <dbReference type="EC" id="3.5.2.7"/>
    </reaction>
</comment>
<feature type="binding site" evidence="7">
    <location>
        <position position="256"/>
    </location>
    <ligand>
        <name>Fe(3+)</name>
        <dbReference type="ChEBI" id="CHEBI:29034"/>
    </ligand>
</feature>
<proteinExistence type="inferred from homology"/>
<evidence type="ECO:0000256" key="5">
    <source>
        <dbReference type="ARBA" id="ARBA00022833"/>
    </source>
</evidence>
<dbReference type="GO" id="GO:0008270">
    <property type="term" value="F:zinc ion binding"/>
    <property type="evidence" value="ECO:0007669"/>
    <property type="project" value="UniProtKB-UniRule"/>
</dbReference>
<dbReference type="PANTHER" id="PTHR42752">
    <property type="entry name" value="IMIDAZOLONEPROPIONASE"/>
    <property type="match status" value="1"/>
</dbReference>
<dbReference type="Gene3D" id="3.20.20.140">
    <property type="entry name" value="Metal-dependent hydrolases"/>
    <property type="match status" value="1"/>
</dbReference>
<comment type="cofactor">
    <cofactor evidence="7">
        <name>Zn(2+)</name>
        <dbReference type="ChEBI" id="CHEBI:29105"/>
    </cofactor>
    <cofactor evidence="7">
        <name>Fe(3+)</name>
        <dbReference type="ChEBI" id="CHEBI:29034"/>
    </cofactor>
    <text evidence="7">Binds 1 zinc or iron ion per subunit.</text>
</comment>
<evidence type="ECO:0000256" key="2">
    <source>
        <dbReference type="ARBA" id="ARBA00022723"/>
    </source>
</evidence>
<feature type="binding site" evidence="7">
    <location>
        <position position="88"/>
    </location>
    <ligand>
        <name>Zn(2+)</name>
        <dbReference type="ChEBI" id="CHEBI:29105"/>
    </ligand>
</feature>
<feature type="binding site" evidence="7">
    <location>
        <position position="259"/>
    </location>
    <ligand>
        <name>4-imidazolone-5-propanoate</name>
        <dbReference type="ChEBI" id="CHEBI:77893"/>
    </ligand>
</feature>
<evidence type="ECO:0000256" key="7">
    <source>
        <dbReference type="HAMAP-Rule" id="MF_00372"/>
    </source>
</evidence>
<feature type="binding site" evidence="7">
    <location>
        <position position="256"/>
    </location>
    <ligand>
        <name>Zn(2+)</name>
        <dbReference type="ChEBI" id="CHEBI:29105"/>
    </ligand>
</feature>
<keyword evidence="10" id="KW-1185">Reference proteome</keyword>
<feature type="binding site" evidence="7">
    <location>
        <position position="332"/>
    </location>
    <ligand>
        <name>N-formimidoyl-L-glutamate</name>
        <dbReference type="ChEBI" id="CHEBI:58928"/>
    </ligand>
</feature>
<feature type="binding site" evidence="7">
    <location>
        <position position="334"/>
    </location>
    <ligand>
        <name>N-formimidoyl-L-glutamate</name>
        <dbReference type="ChEBI" id="CHEBI:58928"/>
    </ligand>
</feature>
<feature type="binding site" evidence="7">
    <location>
        <position position="86"/>
    </location>
    <ligand>
        <name>Fe(3+)</name>
        <dbReference type="ChEBI" id="CHEBI:29034"/>
    </ligand>
</feature>
<dbReference type="HAMAP" id="MF_00372">
    <property type="entry name" value="HutI"/>
    <property type="match status" value="1"/>
</dbReference>
<dbReference type="UniPathway" id="UPA00379">
    <property type="reaction ID" value="UER00551"/>
</dbReference>
<dbReference type="SUPFAM" id="SSF51338">
    <property type="entry name" value="Composite domain of metallo-dependent hydrolases"/>
    <property type="match status" value="1"/>
</dbReference>
<dbReference type="GO" id="GO:0019556">
    <property type="term" value="P:L-histidine catabolic process to glutamate and formamide"/>
    <property type="evidence" value="ECO:0007669"/>
    <property type="project" value="UniProtKB-UniRule"/>
</dbReference>
<keyword evidence="2 7" id="KW-0479">Metal-binding</keyword>
<feature type="domain" description="Amidohydrolase-related" evidence="8">
    <location>
        <begin position="77"/>
        <end position="417"/>
    </location>
</feature>
<dbReference type="Proteomes" id="UP000321157">
    <property type="component" value="Unassembled WGS sequence"/>
</dbReference>
<dbReference type="AlphaFoldDB" id="A0A511V7H7"/>
<comment type="subcellular location">
    <subcellularLocation>
        <location evidence="7">Cytoplasm</location>
    </subcellularLocation>
</comment>
<feature type="binding site" evidence="7">
    <location>
        <position position="330"/>
    </location>
    <ligand>
        <name>Fe(3+)</name>
        <dbReference type="ChEBI" id="CHEBI:29034"/>
    </ligand>
</feature>
<dbReference type="InterPro" id="IPR006680">
    <property type="entry name" value="Amidohydro-rel"/>
</dbReference>
<evidence type="ECO:0000256" key="4">
    <source>
        <dbReference type="ARBA" id="ARBA00022808"/>
    </source>
</evidence>
<protein>
    <recommendedName>
        <fullName evidence="1 7">Imidazolonepropionase</fullName>
        <ecNumber evidence="1 7">3.5.2.7</ecNumber>
    </recommendedName>
    <alternativeName>
        <fullName evidence="7">Imidazolone-5-propionate hydrolase</fullName>
    </alternativeName>
</protein>
<dbReference type="GO" id="GO:0050480">
    <property type="term" value="F:imidazolonepropionase activity"/>
    <property type="evidence" value="ECO:0007669"/>
    <property type="project" value="UniProtKB-UniRule"/>
</dbReference>
<dbReference type="CDD" id="cd01296">
    <property type="entry name" value="Imidazolone-5PH"/>
    <property type="match status" value="1"/>
</dbReference>
<comment type="caution">
    <text evidence="9">The sequence shown here is derived from an EMBL/GenBank/DDBJ whole genome shotgun (WGS) entry which is preliminary data.</text>
</comment>
<comment type="pathway">
    <text evidence="7">Amino-acid degradation; L-histidine degradation into L-glutamate; N-formimidoyl-L-glutamate from L-histidine: step 3/3.</text>
</comment>
<comment type="similarity">
    <text evidence="7">Belongs to the metallo-dependent hydrolases superfamily. HutI family.</text>
</comment>
<comment type="function">
    <text evidence="7">Catalyzes the hydrolytic cleavage of the carbon-nitrogen bond in imidazolone-5-propanoate to yield N-formimidoyl-L-glutamate. It is the third step in the universal histidine degradation pathway.</text>
</comment>
<dbReference type="SUPFAM" id="SSF51556">
    <property type="entry name" value="Metallo-dependent hydrolases"/>
    <property type="match status" value="1"/>
</dbReference>
<name>A0A511V7H7_9BACL</name>
<dbReference type="Gene3D" id="2.30.40.10">
    <property type="entry name" value="Urease, subunit C, domain 1"/>
    <property type="match status" value="1"/>
</dbReference>
<evidence type="ECO:0000313" key="9">
    <source>
        <dbReference type="EMBL" id="GEN34905.1"/>
    </source>
</evidence>
<dbReference type="GO" id="GO:0005506">
    <property type="term" value="F:iron ion binding"/>
    <property type="evidence" value="ECO:0007669"/>
    <property type="project" value="UniProtKB-UniRule"/>
</dbReference>
<evidence type="ECO:0000259" key="8">
    <source>
        <dbReference type="Pfam" id="PF01979"/>
    </source>
</evidence>
<keyword evidence="5 7" id="KW-0862">Zinc</keyword>
<dbReference type="Pfam" id="PF01979">
    <property type="entry name" value="Amidohydro_1"/>
    <property type="match status" value="1"/>
</dbReference>
<feature type="binding site" evidence="7">
    <location>
        <position position="158"/>
    </location>
    <ligand>
        <name>N-formimidoyl-L-glutamate</name>
        <dbReference type="ChEBI" id="CHEBI:58928"/>
    </ligand>
</feature>
<evidence type="ECO:0000256" key="1">
    <source>
        <dbReference type="ARBA" id="ARBA00012864"/>
    </source>
</evidence>
<dbReference type="EC" id="3.5.2.7" evidence="1 7"/>
<dbReference type="InterPro" id="IPR011059">
    <property type="entry name" value="Metal-dep_hydrolase_composite"/>
</dbReference>
<dbReference type="EMBL" id="BJXX01000103">
    <property type="protein sequence ID" value="GEN34905.1"/>
    <property type="molecule type" value="Genomic_DNA"/>
</dbReference>
<evidence type="ECO:0000256" key="6">
    <source>
        <dbReference type="ARBA" id="ARBA00023004"/>
    </source>
</evidence>
<dbReference type="GO" id="GO:0019557">
    <property type="term" value="P:L-histidine catabolic process to glutamate and formate"/>
    <property type="evidence" value="ECO:0007669"/>
    <property type="project" value="UniProtKB-UniPathway"/>
</dbReference>
<dbReference type="InterPro" id="IPR032466">
    <property type="entry name" value="Metal_Hydrolase"/>
</dbReference>
<feature type="binding site" evidence="7">
    <location>
        <position position="335"/>
    </location>
    <ligand>
        <name>4-imidazolone-5-propanoate</name>
        <dbReference type="ChEBI" id="CHEBI:77893"/>
    </ligand>
</feature>
<feature type="binding site" evidence="7">
    <location>
        <position position="191"/>
    </location>
    <ligand>
        <name>4-imidazolone-5-propanoate</name>
        <dbReference type="ChEBI" id="CHEBI:77893"/>
    </ligand>
</feature>
<keyword evidence="6 7" id="KW-0408">Iron</keyword>
<evidence type="ECO:0000256" key="3">
    <source>
        <dbReference type="ARBA" id="ARBA00022801"/>
    </source>
</evidence>
<organism evidence="9 10">
    <name type="scientific">Aneurinibacillus danicus</name>
    <dbReference type="NCBI Taxonomy" id="267746"/>
    <lineage>
        <taxon>Bacteria</taxon>
        <taxon>Bacillati</taxon>
        <taxon>Bacillota</taxon>
        <taxon>Bacilli</taxon>
        <taxon>Bacillales</taxon>
        <taxon>Paenibacillaceae</taxon>
        <taxon>Aneurinibacillus group</taxon>
        <taxon>Aneurinibacillus</taxon>
    </lineage>
</organism>
<keyword evidence="4 7" id="KW-0369">Histidine metabolism</keyword>
<evidence type="ECO:0000313" key="10">
    <source>
        <dbReference type="Proteomes" id="UP000321157"/>
    </source>
</evidence>
<dbReference type="FunFam" id="3.20.20.140:FF:000007">
    <property type="entry name" value="Imidazolonepropionase"/>
    <property type="match status" value="1"/>
</dbReference>
<dbReference type="NCBIfam" id="TIGR01224">
    <property type="entry name" value="hutI"/>
    <property type="match status" value="1"/>
</dbReference>
<gene>
    <name evidence="7 9" type="primary">hutI</name>
    <name evidence="9" type="ORF">ADA01nite_23650</name>
</gene>
<feature type="binding site" evidence="7">
    <location>
        <position position="86"/>
    </location>
    <ligand>
        <name>Zn(2+)</name>
        <dbReference type="ChEBI" id="CHEBI:29105"/>
    </ligand>
</feature>
<accession>A0A511V7H7</accession>
<dbReference type="InterPro" id="IPR005920">
    <property type="entry name" value="HutI"/>
</dbReference>
<feature type="binding site" evidence="7">
    <location>
        <position position="158"/>
    </location>
    <ligand>
        <name>4-imidazolone-5-propanoate</name>
        <dbReference type="ChEBI" id="CHEBI:77893"/>
    </ligand>
</feature>
<reference evidence="9 10" key="1">
    <citation type="submission" date="2019-07" db="EMBL/GenBank/DDBJ databases">
        <title>Whole genome shotgun sequence of Aneurinibacillus danicus NBRC 102444.</title>
        <authorList>
            <person name="Hosoyama A."/>
            <person name="Uohara A."/>
            <person name="Ohji S."/>
            <person name="Ichikawa N."/>
        </authorList>
    </citation>
    <scope>NUCLEOTIDE SEQUENCE [LARGE SCALE GENOMIC DNA]</scope>
    <source>
        <strain evidence="9 10">NBRC 102444</strain>
    </source>
</reference>
<dbReference type="PANTHER" id="PTHR42752:SF1">
    <property type="entry name" value="IMIDAZOLONEPROPIONASE-RELATED"/>
    <property type="match status" value="1"/>
</dbReference>
<dbReference type="GO" id="GO:0005737">
    <property type="term" value="C:cytoplasm"/>
    <property type="evidence" value="ECO:0007669"/>
    <property type="project" value="UniProtKB-SubCell"/>
</dbReference>
<feature type="binding site" evidence="7">
    <location>
        <position position="88"/>
    </location>
    <ligand>
        <name>Fe(3+)</name>
        <dbReference type="ChEBI" id="CHEBI:29034"/>
    </ligand>
</feature>
<feature type="binding site" evidence="7">
    <location>
        <position position="330"/>
    </location>
    <ligand>
        <name>Zn(2+)</name>
        <dbReference type="ChEBI" id="CHEBI:29105"/>
    </ligand>
</feature>
<keyword evidence="3 7" id="KW-0378">Hydrolase</keyword>
<sequence>MSKKPTFIRNASQLVTLAGSSNAPLTGEKMNQLHIIENGSVWLEDGLIQYVGKDEEAAERYKERLADAEIIDAAGKLVTPGLVDPHTHLVYAGSRENEFNMRLQGATYMEIMNSGGGIHATTSATREASHEALFEESRKRLDQFLLHGVTTAEAKSGYGLTIENEIKQLEVAGQLHEQHPVDIVRTFMGAHAVPSEYKSNPDAFVGMIIQEMIPEVARRNLAEFNDVFCERGVFTPEQAKRILEAGLKHGLLPKIHADEIEPYEGAELAAAIGAVSADHLLRASDKGIEMMAEAGVIAVLLPGTAFFLMAESANGRKMIDAGVPVALSTDCNPGSSPTVSMPLIMNLGCLKMGMTPAEVLTAATINAAHAIKRGKEIGSLEKGKKADIVIFDVPNYMQLQYRYGVNHAHTVIKDGVVVVDGGRLVCSTATRILS</sequence>
<feature type="binding site" evidence="7">
    <location>
        <position position="95"/>
    </location>
    <ligand>
        <name>4-imidazolone-5-propanoate</name>
        <dbReference type="ChEBI" id="CHEBI:77893"/>
    </ligand>
</feature>